<accession>A0ACC3NSK1</accession>
<comment type="caution">
    <text evidence="1">The sequence shown here is derived from an EMBL/GenBank/DDBJ whole genome shotgun (WGS) entry which is preliminary data.</text>
</comment>
<protein>
    <submittedName>
        <fullName evidence="1">Uncharacterized protein</fullName>
    </submittedName>
</protein>
<name>A0ACC3NSK1_9PEZI</name>
<gene>
    <name evidence="1" type="ORF">LTR37_003076</name>
</gene>
<evidence type="ECO:0000313" key="1">
    <source>
        <dbReference type="EMBL" id="KAK3721520.1"/>
    </source>
</evidence>
<dbReference type="Proteomes" id="UP001281147">
    <property type="component" value="Unassembled WGS sequence"/>
</dbReference>
<sequence length="213" mass="23059">MAERRVSAPIEDPIFAIIRPALKVGAVCGTTGFILGGAAGIVKGTTPFLFATASGLQTFGLGTTFWICRSTVLQAWTPEYQKPNDLVKASALSGAITGGSLALLTRGRSNVIPGALMFSLFGFLGQSAYNKISVKSESVRDESKQGFWRRMSEKSWSPVKIMNDEEYAEMLREKMLKVDVEISIIDDKIAALRNQHEIEGAKESPSPSPEEGV</sequence>
<dbReference type="EMBL" id="JAUTXU010000017">
    <property type="protein sequence ID" value="KAK3721520.1"/>
    <property type="molecule type" value="Genomic_DNA"/>
</dbReference>
<keyword evidence="2" id="KW-1185">Reference proteome</keyword>
<proteinExistence type="predicted"/>
<evidence type="ECO:0000313" key="2">
    <source>
        <dbReference type="Proteomes" id="UP001281147"/>
    </source>
</evidence>
<organism evidence="1 2">
    <name type="scientific">Vermiconidia calcicola</name>
    <dbReference type="NCBI Taxonomy" id="1690605"/>
    <lineage>
        <taxon>Eukaryota</taxon>
        <taxon>Fungi</taxon>
        <taxon>Dikarya</taxon>
        <taxon>Ascomycota</taxon>
        <taxon>Pezizomycotina</taxon>
        <taxon>Dothideomycetes</taxon>
        <taxon>Dothideomycetidae</taxon>
        <taxon>Mycosphaerellales</taxon>
        <taxon>Extremaceae</taxon>
        <taxon>Vermiconidia</taxon>
    </lineage>
</organism>
<reference evidence="1" key="1">
    <citation type="submission" date="2023-07" db="EMBL/GenBank/DDBJ databases">
        <title>Black Yeasts Isolated from many extreme environments.</title>
        <authorList>
            <person name="Coleine C."/>
            <person name="Stajich J.E."/>
            <person name="Selbmann L."/>
        </authorList>
    </citation>
    <scope>NUCLEOTIDE SEQUENCE</scope>
    <source>
        <strain evidence="1">CCFEE 5714</strain>
    </source>
</reference>